<keyword evidence="4" id="KW-0560">Oxidoreductase</keyword>
<evidence type="ECO:0000256" key="4">
    <source>
        <dbReference type="ARBA" id="ARBA00023002"/>
    </source>
</evidence>
<evidence type="ECO:0000256" key="3">
    <source>
        <dbReference type="ARBA" id="ARBA00022617"/>
    </source>
</evidence>
<organism evidence="6">
    <name type="scientific">Chlorella vulgaris</name>
    <name type="common">Green alga</name>
    <dbReference type="NCBI Taxonomy" id="3077"/>
    <lineage>
        <taxon>Eukaryota</taxon>
        <taxon>Viridiplantae</taxon>
        <taxon>Chlorophyta</taxon>
        <taxon>core chlorophytes</taxon>
        <taxon>Trebouxiophyceae</taxon>
        <taxon>Chlorellales</taxon>
        <taxon>Chlorellaceae</taxon>
        <taxon>Chlorella clade</taxon>
        <taxon>Chlorella</taxon>
    </lineage>
</organism>
<dbReference type="GO" id="GO:0051539">
    <property type="term" value="F:4 iron, 4 sulfur cluster binding"/>
    <property type="evidence" value="ECO:0007669"/>
    <property type="project" value="UniProtKB-KW"/>
</dbReference>
<dbReference type="SMR" id="D6BJI1"/>
<keyword evidence="2" id="KW-0004">4Fe-4S</keyword>
<comment type="similarity">
    <text evidence="1">Belongs to the nitrite and sulfite reductase 4Fe-4S domain family.</text>
</comment>
<keyword evidence="2" id="KW-0411">Iron-sulfur</keyword>
<keyword evidence="3" id="KW-0349">Heme</keyword>
<feature type="non-terminal residue" evidence="6">
    <location>
        <position position="206"/>
    </location>
</feature>
<sequence length="206" mass="22969">MRAAVTAAPAATPARLATCAAPRVRRSVARRAVEAPGYEVPSLSEEVSAKMAELNIDFEQSGLKYLSNDARMRAMDRKSAKFEKTKNEKCGSHMWNDVTELATLIREGKTTWADLNLDDVDVRLKWAGLFHRRKRTPGRFMMRLKVPNGELTAEQLRFLGDCIAPYGEDGCADITTRANIQLRGITLDDADHIIDGLKQRGLTSFM</sequence>
<dbReference type="InterPro" id="IPR005117">
    <property type="entry name" value="NiRdtase/SiRdtase_haem-b_fer"/>
</dbReference>
<evidence type="ECO:0000256" key="2">
    <source>
        <dbReference type="ARBA" id="ARBA00022485"/>
    </source>
</evidence>
<dbReference type="Pfam" id="PF03460">
    <property type="entry name" value="NIR_SIR_ferr"/>
    <property type="match status" value="1"/>
</dbReference>
<dbReference type="SUPFAM" id="SSF55124">
    <property type="entry name" value="Nitrite/Sulfite reductase N-terminal domain-like"/>
    <property type="match status" value="1"/>
</dbReference>
<feature type="domain" description="Nitrite/Sulfite reductase ferredoxin-like" evidence="5">
    <location>
        <begin position="133"/>
        <end position="199"/>
    </location>
</feature>
<name>D6BJI1_CHLVU</name>
<dbReference type="Gene3D" id="3.90.480.20">
    <property type="match status" value="1"/>
</dbReference>
<dbReference type="InterPro" id="IPR051329">
    <property type="entry name" value="NIR_SIR_4Fe-4S"/>
</dbReference>
<dbReference type="AlphaFoldDB" id="D6BJI1"/>
<keyword evidence="3" id="KW-0408">Iron</keyword>
<dbReference type="InterPro" id="IPR036136">
    <property type="entry name" value="Nit/Sulf_reduc_fer-like_dom_sf"/>
</dbReference>
<evidence type="ECO:0000256" key="1">
    <source>
        <dbReference type="ARBA" id="ARBA00010429"/>
    </source>
</evidence>
<accession>D6BJI1</accession>
<evidence type="ECO:0000259" key="5">
    <source>
        <dbReference type="Pfam" id="PF03460"/>
    </source>
</evidence>
<evidence type="ECO:0000313" key="6">
    <source>
        <dbReference type="EMBL" id="ACF22998.1"/>
    </source>
</evidence>
<dbReference type="GO" id="GO:0016491">
    <property type="term" value="F:oxidoreductase activity"/>
    <property type="evidence" value="ECO:0007669"/>
    <property type="project" value="UniProtKB-KW"/>
</dbReference>
<proteinExistence type="inferred from homology"/>
<dbReference type="EMBL" id="EU622828">
    <property type="protein sequence ID" value="ACF22998.1"/>
    <property type="molecule type" value="Genomic_DNA"/>
</dbReference>
<reference evidence="6" key="1">
    <citation type="submission" date="2008-04" db="EMBL/GenBank/DDBJ databases">
        <title>Nitrate reductase genes from chlorella vulgaris strain NJ-18.</title>
        <authorList>
            <person name="Liu X."/>
            <person name="Xu X."/>
        </authorList>
    </citation>
    <scope>NUCLEOTIDE SEQUENCE</scope>
    <source>
        <strain evidence="6">NJ-18</strain>
    </source>
</reference>
<protein>
    <submittedName>
        <fullName evidence="6">Nitrite reductase</fullName>
    </submittedName>
</protein>
<dbReference type="PANTHER" id="PTHR32439">
    <property type="entry name" value="FERREDOXIN--NITRITE REDUCTASE, CHLOROPLASTIC"/>
    <property type="match status" value="1"/>
</dbReference>
<keyword evidence="3" id="KW-0479">Metal-binding</keyword>
<dbReference type="PANTHER" id="PTHR32439:SF0">
    <property type="entry name" value="FERREDOXIN--NITRITE REDUCTASE, CHLOROPLASTIC"/>
    <property type="match status" value="1"/>
</dbReference>